<reference evidence="1" key="1">
    <citation type="submission" date="2019-11" db="EMBL/GenBank/DDBJ databases">
        <title>Nori genome reveals adaptations in red seaweeds to the harsh intertidal environment.</title>
        <authorList>
            <person name="Wang D."/>
            <person name="Mao Y."/>
        </authorList>
    </citation>
    <scope>NUCLEOTIDE SEQUENCE</scope>
    <source>
        <tissue evidence="1">Gametophyte</tissue>
    </source>
</reference>
<accession>A0ACC3C3W6</accession>
<keyword evidence="2" id="KW-1185">Reference proteome</keyword>
<name>A0ACC3C3W6_PYRYE</name>
<comment type="caution">
    <text evidence="1">The sequence shown here is derived from an EMBL/GenBank/DDBJ whole genome shotgun (WGS) entry which is preliminary data.</text>
</comment>
<dbReference type="EMBL" id="CM020619">
    <property type="protein sequence ID" value="KAK1864991.1"/>
    <property type="molecule type" value="Genomic_DNA"/>
</dbReference>
<organism evidence="1 2">
    <name type="scientific">Pyropia yezoensis</name>
    <name type="common">Susabi-nori</name>
    <name type="synonym">Porphyra yezoensis</name>
    <dbReference type="NCBI Taxonomy" id="2788"/>
    <lineage>
        <taxon>Eukaryota</taxon>
        <taxon>Rhodophyta</taxon>
        <taxon>Bangiophyceae</taxon>
        <taxon>Bangiales</taxon>
        <taxon>Bangiaceae</taxon>
        <taxon>Pyropia</taxon>
    </lineage>
</organism>
<dbReference type="Proteomes" id="UP000798662">
    <property type="component" value="Chromosome 2"/>
</dbReference>
<proteinExistence type="predicted"/>
<evidence type="ECO:0000313" key="1">
    <source>
        <dbReference type="EMBL" id="KAK1864991.1"/>
    </source>
</evidence>
<protein>
    <submittedName>
        <fullName evidence="1">Uncharacterized protein</fullName>
    </submittedName>
</protein>
<evidence type="ECO:0000313" key="2">
    <source>
        <dbReference type="Proteomes" id="UP000798662"/>
    </source>
</evidence>
<sequence length="325" mass="33893">MATGVHAGARTCGRHGCLATPPARQALPSAVGRCRRYRRGRVEGCCGNRPPARRRCKRPAPRRGVCLPPPRPERGGGVGSVEPLRLVVVRLTSSAAAVGVGGDASGGCGGGWTGRPSPWQGPLATPARRRLQRRPPVRCRRAPDATDDTDAASWAVAAAAAPRTPTPPPRGGRLAVPGCSPGGGPLKEDEPPSPGVAPVGALPSGVPVYARADVVALHTRDVWARPTSTARTRRRGGAPRRWRPGRRRRRAAAAAGDGGTSTRPAVRRTGRRRRWWSPAVRQRRGGCRAAPAGPSSSGGPPRTSGRVPCAFRPLHAVGRGGARCA</sequence>
<gene>
    <name evidence="1" type="ORF">I4F81_007527</name>
</gene>